<feature type="transmembrane region" description="Helical" evidence="6">
    <location>
        <begin position="12"/>
        <end position="30"/>
    </location>
</feature>
<keyword evidence="5 6" id="KW-0472">Membrane</keyword>
<accession>A0ABW2LPP7</accession>
<reference evidence="9" key="1">
    <citation type="journal article" date="2019" name="Int. J. Syst. Evol. Microbiol.">
        <title>The Global Catalogue of Microorganisms (GCM) 10K type strain sequencing project: providing services to taxonomists for standard genome sequencing and annotation.</title>
        <authorList>
            <consortium name="The Broad Institute Genomics Platform"/>
            <consortium name="The Broad Institute Genome Sequencing Center for Infectious Disease"/>
            <person name="Wu L."/>
            <person name="Ma J."/>
        </authorList>
    </citation>
    <scope>NUCLEOTIDE SEQUENCE [LARGE SCALE GENOMIC DNA]</scope>
    <source>
        <strain evidence="9">WLHS5</strain>
    </source>
</reference>
<comment type="similarity">
    <text evidence="2">Belongs to the GtrA family.</text>
</comment>
<feature type="transmembrane region" description="Helical" evidence="6">
    <location>
        <begin position="464"/>
        <end position="481"/>
    </location>
</feature>
<feature type="transmembrane region" description="Helical" evidence="6">
    <location>
        <begin position="211"/>
        <end position="243"/>
    </location>
</feature>
<dbReference type="PANTHER" id="PTHR38459:SF1">
    <property type="entry name" value="PROPHAGE BACTOPRENOL-LINKED GLUCOSE TRANSLOCASE HOMOLOG"/>
    <property type="match status" value="1"/>
</dbReference>
<dbReference type="RefSeq" id="WP_380670648.1">
    <property type="nucleotide sequence ID" value="NZ_JBHTCJ010000010.1"/>
</dbReference>
<proteinExistence type="inferred from homology"/>
<evidence type="ECO:0000256" key="4">
    <source>
        <dbReference type="ARBA" id="ARBA00022989"/>
    </source>
</evidence>
<feature type="domain" description="GtrA/DPMS transmembrane" evidence="7">
    <location>
        <begin position="11"/>
        <end position="117"/>
    </location>
</feature>
<keyword evidence="4 6" id="KW-1133">Transmembrane helix</keyword>
<dbReference type="InterPro" id="IPR051401">
    <property type="entry name" value="GtrA_CellWall_Glycosyl"/>
</dbReference>
<feature type="transmembrane region" description="Helical" evidence="6">
    <location>
        <begin position="36"/>
        <end position="56"/>
    </location>
</feature>
<feature type="transmembrane region" description="Helical" evidence="6">
    <location>
        <begin position="343"/>
        <end position="365"/>
    </location>
</feature>
<evidence type="ECO:0000259" key="7">
    <source>
        <dbReference type="Pfam" id="PF04138"/>
    </source>
</evidence>
<evidence type="ECO:0000313" key="8">
    <source>
        <dbReference type="EMBL" id="MFC7343601.1"/>
    </source>
</evidence>
<feature type="transmembrane region" description="Helical" evidence="6">
    <location>
        <begin position="306"/>
        <end position="331"/>
    </location>
</feature>
<protein>
    <submittedName>
        <fullName evidence="8">GtrA family protein</fullName>
    </submittedName>
</protein>
<sequence length="810" mass="86929">MHRLGDSRFARFALVGGANTTVHWAVYLVLWLVLPYLLAHVLATAAATACSYLLNCRFTFGVPPSARSLLLFPLSSLALLGASTLAVAAAVVVFGVDQRLAPLVGFALVPASFLATRAVLTERRRRDGTWRGATAVAAGTAVLGALPLLADPAFYFADDSAAQFLPMWHRLGERLLAGQWSLGLEPDSWMGGNLAAEGLFGIWNPVNLAEFVLVALIGDLSVAAAVVKIQFLVLLATGTFLLCREHGARPGPASALAVALPFSGFVLYFQAASWAGGLIGLAWLPWAWWGLRRHLRGRARALLPFLLGYLCVSSGDPYALLALLLVCAVLVVEFGPRRALPPIATIAACVPLIFWPVLVTASAGWRGGQELFNSGMLVPGLGDLLNASLPSFLPHVRSFGDVRMTVPAVYLAWFAVPILPWLNWRAMPCRRCAGAIAIAGWYFALCLGPSNAWMFRWPLRHVEVLHLAVAVLLAVALSGGVRTDRLRLRLGCTALVLLGGGYLAFAGLPARAPEHLLSLVLLAVLLAAALRWRRRTVAVLHLGTALVLGLQLLWFPANRDVADYGFPTDVSALRAEHAPLRGGTVVQIAARERVPPERIADGSAWSTLLFGNMPAAAGVAGLVSYSGIGNEALREALCSNYFGATCPRAYDRLWRGGLAERLKATHVVVQRRLREVAQPPPGWTIARRDAEVVLLRRRDPLPWPGGRLSEARGVRVLDDRQLGARTERVRFTGSGRLVFARLAWPGYRASVGGRDLAVSSTRAGLLAVRIPSDVSGGTLRVSWSPPGLRVGVLLVLGAAAAALVMSRRPR</sequence>
<dbReference type="Proteomes" id="UP001596504">
    <property type="component" value="Unassembled WGS sequence"/>
</dbReference>
<feature type="transmembrane region" description="Helical" evidence="6">
    <location>
        <begin position="132"/>
        <end position="150"/>
    </location>
</feature>
<evidence type="ECO:0000256" key="1">
    <source>
        <dbReference type="ARBA" id="ARBA00004141"/>
    </source>
</evidence>
<dbReference type="EMBL" id="JBHTCJ010000010">
    <property type="protein sequence ID" value="MFC7343601.1"/>
    <property type="molecule type" value="Genomic_DNA"/>
</dbReference>
<feature type="transmembrane region" description="Helical" evidence="6">
    <location>
        <begin position="515"/>
        <end position="532"/>
    </location>
</feature>
<evidence type="ECO:0000256" key="3">
    <source>
        <dbReference type="ARBA" id="ARBA00022692"/>
    </source>
</evidence>
<name>A0ABW2LPP7_9PSEU</name>
<evidence type="ECO:0000256" key="6">
    <source>
        <dbReference type="SAM" id="Phobius"/>
    </source>
</evidence>
<evidence type="ECO:0000256" key="5">
    <source>
        <dbReference type="ARBA" id="ARBA00023136"/>
    </source>
</evidence>
<feature type="transmembrane region" description="Helical" evidence="6">
    <location>
        <begin position="488"/>
        <end position="509"/>
    </location>
</feature>
<feature type="transmembrane region" description="Helical" evidence="6">
    <location>
        <begin position="255"/>
        <end position="286"/>
    </location>
</feature>
<dbReference type="PANTHER" id="PTHR38459">
    <property type="entry name" value="PROPHAGE BACTOPRENOL-LINKED GLUCOSE TRANSLOCASE HOMOLOG"/>
    <property type="match status" value="1"/>
</dbReference>
<keyword evidence="3 6" id="KW-0812">Transmembrane</keyword>
<comment type="caution">
    <text evidence="8">The sequence shown here is derived from an EMBL/GenBank/DDBJ whole genome shotgun (WGS) entry which is preliminary data.</text>
</comment>
<feature type="transmembrane region" description="Helical" evidence="6">
    <location>
        <begin position="434"/>
        <end position="452"/>
    </location>
</feature>
<feature type="transmembrane region" description="Helical" evidence="6">
    <location>
        <begin position="404"/>
        <end position="422"/>
    </location>
</feature>
<evidence type="ECO:0000256" key="2">
    <source>
        <dbReference type="ARBA" id="ARBA00009399"/>
    </source>
</evidence>
<evidence type="ECO:0000313" key="9">
    <source>
        <dbReference type="Proteomes" id="UP001596504"/>
    </source>
</evidence>
<comment type="subcellular location">
    <subcellularLocation>
        <location evidence="1">Membrane</location>
        <topology evidence="1">Multi-pass membrane protein</topology>
    </subcellularLocation>
</comment>
<feature type="transmembrane region" description="Helical" evidence="6">
    <location>
        <begin position="539"/>
        <end position="557"/>
    </location>
</feature>
<keyword evidence="9" id="KW-1185">Reference proteome</keyword>
<gene>
    <name evidence="8" type="ORF">ACFQRI_19535</name>
</gene>
<feature type="transmembrane region" description="Helical" evidence="6">
    <location>
        <begin position="100"/>
        <end position="120"/>
    </location>
</feature>
<organism evidence="8 9">
    <name type="scientific">Saccharopolyspora griseoalba</name>
    <dbReference type="NCBI Taxonomy" id="1431848"/>
    <lineage>
        <taxon>Bacteria</taxon>
        <taxon>Bacillati</taxon>
        <taxon>Actinomycetota</taxon>
        <taxon>Actinomycetes</taxon>
        <taxon>Pseudonocardiales</taxon>
        <taxon>Pseudonocardiaceae</taxon>
        <taxon>Saccharopolyspora</taxon>
    </lineage>
</organism>
<dbReference type="InterPro" id="IPR007267">
    <property type="entry name" value="GtrA_DPMS_TM"/>
</dbReference>
<feature type="transmembrane region" description="Helical" evidence="6">
    <location>
        <begin position="68"/>
        <end position="94"/>
    </location>
</feature>
<dbReference type="Pfam" id="PF04138">
    <property type="entry name" value="GtrA_DPMS_TM"/>
    <property type="match status" value="1"/>
</dbReference>